<feature type="domain" description="DUF2179" evidence="7">
    <location>
        <begin position="224"/>
        <end position="278"/>
    </location>
</feature>
<dbReference type="PANTHER" id="PTHR33545">
    <property type="entry name" value="UPF0750 MEMBRANE PROTEIN YITT-RELATED"/>
    <property type="match status" value="1"/>
</dbReference>
<comment type="caution">
    <text evidence="8">The sequence shown here is derived from an EMBL/GenBank/DDBJ whole genome shotgun (WGS) entry which is preliminary data.</text>
</comment>
<evidence type="ECO:0000256" key="2">
    <source>
        <dbReference type="ARBA" id="ARBA00022475"/>
    </source>
</evidence>
<keyword evidence="3 6" id="KW-0812">Transmembrane</keyword>
<evidence type="ECO:0000256" key="5">
    <source>
        <dbReference type="ARBA" id="ARBA00023136"/>
    </source>
</evidence>
<dbReference type="InterPro" id="IPR015867">
    <property type="entry name" value="N-reg_PII/ATP_PRibTrfase_C"/>
</dbReference>
<dbReference type="InterPro" id="IPR003740">
    <property type="entry name" value="YitT"/>
</dbReference>
<evidence type="ECO:0000313" key="8">
    <source>
        <dbReference type="EMBL" id="MBC5582367.1"/>
    </source>
</evidence>
<evidence type="ECO:0000256" key="1">
    <source>
        <dbReference type="ARBA" id="ARBA00004651"/>
    </source>
</evidence>
<keyword evidence="2" id="KW-1003">Cell membrane</keyword>
<name>A0A923L1Z2_9FIRM</name>
<dbReference type="EMBL" id="JACONZ010000005">
    <property type="protein sequence ID" value="MBC5582367.1"/>
    <property type="molecule type" value="Genomic_DNA"/>
</dbReference>
<dbReference type="GO" id="GO:0005886">
    <property type="term" value="C:plasma membrane"/>
    <property type="evidence" value="ECO:0007669"/>
    <property type="project" value="UniProtKB-SubCell"/>
</dbReference>
<keyword evidence="4 6" id="KW-1133">Transmembrane helix</keyword>
<dbReference type="RefSeq" id="WP_186888730.1">
    <property type="nucleotide sequence ID" value="NZ_JACONZ010000005.1"/>
</dbReference>
<evidence type="ECO:0000313" key="9">
    <source>
        <dbReference type="Proteomes" id="UP000659630"/>
    </source>
</evidence>
<gene>
    <name evidence="8" type="ORF">H8S23_12710</name>
</gene>
<protein>
    <submittedName>
        <fullName evidence="8">YitT family protein</fullName>
    </submittedName>
</protein>
<sequence length="288" mass="30720">MKAKRIRELLIDLLYDVVGSVVYGVGIYLFASQGGFATGGFSGLGLMVNHLTGLPIGTLTLVFNIPVIILSYKTLGKVFLAKSLKTMVIQTLILDLVMPLFPVYRGNQLLAALFTGVLMGAGLVLVYMRGSSTGGSDFLTLSLHKVLPHISVGQFSLMIDSLILLAGAFAYGNIDAALYGLISTFACSQVMDRVLYGAGSGKMALIITDKGMEAARAISDETDRGSTLVRSIGTFSGTERDLLICACSKSQIFKVRSAAHAVDDDALVMITEVDEVYGEGFKPPEVKK</sequence>
<dbReference type="InterPro" id="IPR019264">
    <property type="entry name" value="DUF2179"/>
</dbReference>
<evidence type="ECO:0000256" key="4">
    <source>
        <dbReference type="ARBA" id="ARBA00022989"/>
    </source>
</evidence>
<organism evidence="8 9">
    <name type="scientific">Anaerofilum hominis</name>
    <dbReference type="NCBI Taxonomy" id="2763016"/>
    <lineage>
        <taxon>Bacteria</taxon>
        <taxon>Bacillati</taxon>
        <taxon>Bacillota</taxon>
        <taxon>Clostridia</taxon>
        <taxon>Eubacteriales</taxon>
        <taxon>Oscillospiraceae</taxon>
        <taxon>Anaerofilum</taxon>
    </lineage>
</organism>
<evidence type="ECO:0000256" key="3">
    <source>
        <dbReference type="ARBA" id="ARBA00022692"/>
    </source>
</evidence>
<dbReference type="Pfam" id="PF10035">
    <property type="entry name" value="DUF2179"/>
    <property type="match status" value="1"/>
</dbReference>
<feature type="transmembrane region" description="Helical" evidence="6">
    <location>
        <begin position="12"/>
        <end position="31"/>
    </location>
</feature>
<evidence type="ECO:0000259" key="7">
    <source>
        <dbReference type="Pfam" id="PF10035"/>
    </source>
</evidence>
<dbReference type="PANTHER" id="PTHR33545:SF5">
    <property type="entry name" value="UPF0750 MEMBRANE PROTEIN YITT"/>
    <property type="match status" value="1"/>
</dbReference>
<dbReference type="InterPro" id="IPR051461">
    <property type="entry name" value="UPF0750_membrane"/>
</dbReference>
<keyword evidence="9" id="KW-1185">Reference proteome</keyword>
<dbReference type="PIRSF" id="PIRSF006483">
    <property type="entry name" value="Membrane_protein_YitT"/>
    <property type="match status" value="1"/>
</dbReference>
<comment type="subcellular location">
    <subcellularLocation>
        <location evidence="1">Cell membrane</location>
        <topology evidence="1">Multi-pass membrane protein</topology>
    </subcellularLocation>
</comment>
<accession>A0A923L1Z2</accession>
<dbReference type="CDD" id="cd16380">
    <property type="entry name" value="YitT_C"/>
    <property type="match status" value="1"/>
</dbReference>
<reference evidence="8" key="1">
    <citation type="submission" date="2020-08" db="EMBL/GenBank/DDBJ databases">
        <title>Genome public.</title>
        <authorList>
            <person name="Liu C."/>
            <person name="Sun Q."/>
        </authorList>
    </citation>
    <scope>NUCLEOTIDE SEQUENCE</scope>
    <source>
        <strain evidence="8">BX8</strain>
    </source>
</reference>
<dbReference type="Pfam" id="PF02588">
    <property type="entry name" value="YitT_membrane"/>
    <property type="match status" value="1"/>
</dbReference>
<proteinExistence type="predicted"/>
<feature type="transmembrane region" description="Helical" evidence="6">
    <location>
        <begin position="110"/>
        <end position="128"/>
    </location>
</feature>
<evidence type="ECO:0000256" key="6">
    <source>
        <dbReference type="SAM" id="Phobius"/>
    </source>
</evidence>
<dbReference type="Proteomes" id="UP000659630">
    <property type="component" value="Unassembled WGS sequence"/>
</dbReference>
<dbReference type="Gene3D" id="3.30.70.120">
    <property type="match status" value="1"/>
</dbReference>
<keyword evidence="5 6" id="KW-0472">Membrane</keyword>
<dbReference type="AlphaFoldDB" id="A0A923L1Z2"/>
<feature type="transmembrane region" description="Helical" evidence="6">
    <location>
        <begin position="51"/>
        <end position="72"/>
    </location>
</feature>